<feature type="transmembrane region" description="Helical" evidence="1">
    <location>
        <begin position="78"/>
        <end position="97"/>
    </location>
</feature>
<feature type="transmembrane region" description="Helical" evidence="1">
    <location>
        <begin position="141"/>
        <end position="161"/>
    </location>
</feature>
<dbReference type="EMBL" id="VUOA01000022">
    <property type="protein sequence ID" value="KAA2236923.1"/>
    <property type="molecule type" value="Genomic_DNA"/>
</dbReference>
<reference evidence="3 4" key="2">
    <citation type="submission" date="2019-09" db="EMBL/GenBank/DDBJ databases">
        <authorList>
            <person name="Jin C."/>
        </authorList>
    </citation>
    <scope>NUCLEOTIDE SEQUENCE [LARGE SCALE GENOMIC DNA]</scope>
    <source>
        <strain evidence="3 4">BN140002</strain>
    </source>
</reference>
<dbReference type="OrthoDB" id="9807745at2"/>
<reference evidence="3 4" key="1">
    <citation type="submission" date="2019-09" db="EMBL/GenBank/DDBJ databases">
        <title>Salinarimonas rosea gen. nov., sp. nov., a new member of the a-2 subgroup of the Proteobacteria.</title>
        <authorList>
            <person name="Liu J."/>
        </authorList>
    </citation>
    <scope>NUCLEOTIDE SEQUENCE [LARGE SCALE GENOMIC DNA]</scope>
    <source>
        <strain evidence="3 4">BN140002</strain>
    </source>
</reference>
<feature type="transmembrane region" description="Helical" evidence="1">
    <location>
        <begin position="247"/>
        <end position="265"/>
    </location>
</feature>
<dbReference type="GO" id="GO:0016020">
    <property type="term" value="C:membrane"/>
    <property type="evidence" value="ECO:0007669"/>
    <property type="project" value="TreeGrafter"/>
</dbReference>
<gene>
    <name evidence="3" type="ORF">F0L46_13115</name>
</gene>
<dbReference type="RefSeq" id="WP_149818202.1">
    <property type="nucleotide sequence ID" value="NZ_VUOA01000022.1"/>
</dbReference>
<evidence type="ECO:0000313" key="3">
    <source>
        <dbReference type="EMBL" id="KAA2236923.1"/>
    </source>
</evidence>
<keyword evidence="1" id="KW-0812">Transmembrane</keyword>
<keyword evidence="1" id="KW-0472">Membrane</keyword>
<feature type="transmembrane region" description="Helical" evidence="1">
    <location>
        <begin position="37"/>
        <end position="57"/>
    </location>
</feature>
<evidence type="ECO:0000259" key="2">
    <source>
        <dbReference type="Pfam" id="PF01757"/>
    </source>
</evidence>
<sequence length="371" mass="40836">MYRPFGVFRTFLALLVIVQHGHHVAPAGWVLGRFGSGTLAVIAFFSLSGFVITEAAVRFYSNRPWAFIANRGLRIVPQYVLAVLLSMAAILICSKISPEIFPNGLVGNTSEQIFSPYNIMMNIINIFPGVRAEPPFVPYSWALRVEITFYILLMAGIWLNVLAPNNGIKIFGTTILAVFMLYILGIGPSISQYIPIFAFGAVLYRVVAAPSVASYLTLGALLSVSFYICIAVTLPEALAQPFTIGERSIHLLIFFGLMLAPWWLATCRVGPAIAHLDRRIGDLSFPIYLQQYAILVFAKTFMPVSYTTFIFVVIAAIILAWCSDAVVEAPLRILRDRIRGRSLQNVAAVHNTVMAPGSLTKPEAPQTTRAC</sequence>
<evidence type="ECO:0000313" key="4">
    <source>
        <dbReference type="Proteomes" id="UP000323142"/>
    </source>
</evidence>
<dbReference type="InterPro" id="IPR050879">
    <property type="entry name" value="Acyltransferase_3"/>
</dbReference>
<feature type="transmembrane region" description="Helical" evidence="1">
    <location>
        <begin position="215"/>
        <end position="235"/>
    </location>
</feature>
<name>A0A5B2VBU0_9HYPH</name>
<dbReference type="AlphaFoldDB" id="A0A5B2VBU0"/>
<accession>A0A5B2VBU0</accession>
<organism evidence="3 4">
    <name type="scientific">Salinarimonas soli</name>
    <dbReference type="NCBI Taxonomy" id="1638099"/>
    <lineage>
        <taxon>Bacteria</taxon>
        <taxon>Pseudomonadati</taxon>
        <taxon>Pseudomonadota</taxon>
        <taxon>Alphaproteobacteria</taxon>
        <taxon>Hyphomicrobiales</taxon>
        <taxon>Salinarimonadaceae</taxon>
        <taxon>Salinarimonas</taxon>
    </lineage>
</organism>
<protein>
    <submittedName>
        <fullName evidence="3">Acyltransferase</fullName>
    </submittedName>
</protein>
<keyword evidence="3" id="KW-0808">Transferase</keyword>
<dbReference type="PANTHER" id="PTHR23028:SF53">
    <property type="entry name" value="ACYL_TRANSF_3 DOMAIN-CONTAINING PROTEIN"/>
    <property type="match status" value="1"/>
</dbReference>
<keyword evidence="3" id="KW-0012">Acyltransferase</keyword>
<dbReference type="Pfam" id="PF01757">
    <property type="entry name" value="Acyl_transf_3"/>
    <property type="match status" value="1"/>
</dbReference>
<dbReference type="Proteomes" id="UP000323142">
    <property type="component" value="Unassembled WGS sequence"/>
</dbReference>
<comment type="caution">
    <text evidence="3">The sequence shown here is derived from an EMBL/GenBank/DDBJ whole genome shotgun (WGS) entry which is preliminary data.</text>
</comment>
<dbReference type="GO" id="GO:0000271">
    <property type="term" value="P:polysaccharide biosynthetic process"/>
    <property type="evidence" value="ECO:0007669"/>
    <property type="project" value="TreeGrafter"/>
</dbReference>
<keyword evidence="4" id="KW-1185">Reference proteome</keyword>
<feature type="transmembrane region" description="Helical" evidence="1">
    <location>
        <begin position="308"/>
        <end position="331"/>
    </location>
</feature>
<evidence type="ECO:0000256" key="1">
    <source>
        <dbReference type="SAM" id="Phobius"/>
    </source>
</evidence>
<dbReference type="GO" id="GO:0016747">
    <property type="term" value="F:acyltransferase activity, transferring groups other than amino-acyl groups"/>
    <property type="evidence" value="ECO:0007669"/>
    <property type="project" value="InterPro"/>
</dbReference>
<dbReference type="PANTHER" id="PTHR23028">
    <property type="entry name" value="ACETYLTRANSFERASE"/>
    <property type="match status" value="1"/>
</dbReference>
<keyword evidence="1" id="KW-1133">Transmembrane helix</keyword>
<feature type="domain" description="Acyltransferase 3" evidence="2">
    <location>
        <begin position="7"/>
        <end position="321"/>
    </location>
</feature>
<dbReference type="InterPro" id="IPR002656">
    <property type="entry name" value="Acyl_transf_3_dom"/>
</dbReference>
<proteinExistence type="predicted"/>